<dbReference type="SUPFAM" id="SSF52833">
    <property type="entry name" value="Thioredoxin-like"/>
    <property type="match status" value="1"/>
</dbReference>
<feature type="signal peptide" evidence="1">
    <location>
        <begin position="1"/>
        <end position="21"/>
    </location>
</feature>
<evidence type="ECO:0000313" key="3">
    <source>
        <dbReference type="EMBL" id="CAE4600380.1"/>
    </source>
</evidence>
<dbReference type="InterPro" id="IPR036249">
    <property type="entry name" value="Thioredoxin-like_sf"/>
</dbReference>
<sequence>MCGFRAGLSAFAAAVLLVVGAERPSKYHHTIEEGRVQVIESHQPVPLAVRPGGSVLEFGPLLFDGNVVQEHGKSHPDHWVVLFCPSWWEPCQAFVEIYQDQAEHWQLRLNNGLLNARTRFAVVDCAIHKVLCNEQAVEEYPTIVHYGRGVRVGHFTTNGKKDPDRFVAWLEAQLGHVPAAASQEAPAASGGTAAAAAAAWRAFLAPGLSRDLAILAVVLAANCWAFLSGAEPAAKEPRGAPPANAAVVAAEAQPGARRPVSRCLPADWTRQGESLVL</sequence>
<protein>
    <recommendedName>
        <fullName evidence="2">Thioredoxin domain-containing protein</fullName>
    </recommendedName>
</protein>
<name>A0A7S4R1H3_9DINO</name>
<keyword evidence="1" id="KW-0732">Signal</keyword>
<accession>A0A7S4R1H3</accession>
<reference evidence="3" key="1">
    <citation type="submission" date="2021-01" db="EMBL/GenBank/DDBJ databases">
        <authorList>
            <person name="Corre E."/>
            <person name="Pelletier E."/>
            <person name="Niang G."/>
            <person name="Scheremetjew M."/>
            <person name="Finn R."/>
            <person name="Kale V."/>
            <person name="Holt S."/>
            <person name="Cochrane G."/>
            <person name="Meng A."/>
            <person name="Brown T."/>
            <person name="Cohen L."/>
        </authorList>
    </citation>
    <scope>NUCLEOTIDE SEQUENCE</scope>
    <source>
        <strain evidence="3">CCMP3105</strain>
    </source>
</reference>
<feature type="domain" description="Thioredoxin" evidence="2">
    <location>
        <begin position="76"/>
        <end position="170"/>
    </location>
</feature>
<dbReference type="AlphaFoldDB" id="A0A7S4R1H3"/>
<dbReference type="InterPro" id="IPR013766">
    <property type="entry name" value="Thioredoxin_domain"/>
</dbReference>
<dbReference type="EMBL" id="HBNR01041388">
    <property type="protein sequence ID" value="CAE4600380.1"/>
    <property type="molecule type" value="Transcribed_RNA"/>
</dbReference>
<proteinExistence type="predicted"/>
<gene>
    <name evidence="3" type="ORF">AMON00008_LOCUS28736</name>
</gene>
<feature type="chain" id="PRO_5031543681" description="Thioredoxin domain-containing protein" evidence="1">
    <location>
        <begin position="22"/>
        <end position="277"/>
    </location>
</feature>
<evidence type="ECO:0000256" key="1">
    <source>
        <dbReference type="SAM" id="SignalP"/>
    </source>
</evidence>
<evidence type="ECO:0000259" key="2">
    <source>
        <dbReference type="Pfam" id="PF00085"/>
    </source>
</evidence>
<dbReference type="Pfam" id="PF00085">
    <property type="entry name" value="Thioredoxin"/>
    <property type="match status" value="1"/>
</dbReference>
<dbReference type="Gene3D" id="3.40.30.10">
    <property type="entry name" value="Glutaredoxin"/>
    <property type="match status" value="1"/>
</dbReference>
<organism evidence="3">
    <name type="scientific">Alexandrium monilatum</name>
    <dbReference type="NCBI Taxonomy" id="311494"/>
    <lineage>
        <taxon>Eukaryota</taxon>
        <taxon>Sar</taxon>
        <taxon>Alveolata</taxon>
        <taxon>Dinophyceae</taxon>
        <taxon>Gonyaulacales</taxon>
        <taxon>Pyrocystaceae</taxon>
        <taxon>Alexandrium</taxon>
    </lineage>
</organism>
<dbReference type="CDD" id="cd02961">
    <property type="entry name" value="PDI_a_family"/>
    <property type="match status" value="1"/>
</dbReference>